<dbReference type="RefSeq" id="WP_244518755.1">
    <property type="nucleotide sequence ID" value="NZ_FNQY01000004.1"/>
</dbReference>
<dbReference type="GO" id="GO:0004563">
    <property type="term" value="F:beta-N-acetylhexosaminidase activity"/>
    <property type="evidence" value="ECO:0007669"/>
    <property type="project" value="UniProtKB-EC"/>
</dbReference>
<dbReference type="SUPFAM" id="SSF55545">
    <property type="entry name" value="beta-N-acetylhexosaminidase-like domain"/>
    <property type="match status" value="1"/>
</dbReference>
<keyword evidence="10" id="KW-1185">Reference proteome</keyword>
<dbReference type="STRING" id="551991.SAMN05192529_104156"/>
<dbReference type="InterPro" id="IPR015882">
    <property type="entry name" value="HEX_bac_N"/>
</dbReference>
<evidence type="ECO:0000256" key="2">
    <source>
        <dbReference type="ARBA" id="ARBA00006285"/>
    </source>
</evidence>
<evidence type="ECO:0000259" key="7">
    <source>
        <dbReference type="Pfam" id="PF00728"/>
    </source>
</evidence>
<dbReference type="InterPro" id="IPR029018">
    <property type="entry name" value="Hex-like_dom2"/>
</dbReference>
<dbReference type="CDD" id="cd06563">
    <property type="entry name" value="GH20_chitobiase-like"/>
    <property type="match status" value="1"/>
</dbReference>
<dbReference type="PANTHER" id="PTHR22600">
    <property type="entry name" value="BETA-HEXOSAMINIDASE"/>
    <property type="match status" value="1"/>
</dbReference>
<dbReference type="InterPro" id="IPR017853">
    <property type="entry name" value="GH"/>
</dbReference>
<gene>
    <name evidence="9" type="ORF">SAMN05192529_104156</name>
</gene>
<feature type="domain" description="Glycoside hydrolase family 20 catalytic" evidence="7">
    <location>
        <begin position="179"/>
        <end position="536"/>
    </location>
</feature>
<dbReference type="Gene3D" id="3.20.20.80">
    <property type="entry name" value="Glycosidases"/>
    <property type="match status" value="1"/>
</dbReference>
<keyword evidence="5" id="KW-0326">Glycosidase</keyword>
<dbReference type="EMBL" id="FNQY01000004">
    <property type="protein sequence ID" value="SDZ93408.1"/>
    <property type="molecule type" value="Genomic_DNA"/>
</dbReference>
<accession>A0A1H3X4G0</accession>
<dbReference type="GO" id="GO:0005975">
    <property type="term" value="P:carbohydrate metabolic process"/>
    <property type="evidence" value="ECO:0007669"/>
    <property type="project" value="InterPro"/>
</dbReference>
<dbReference type="Pfam" id="PF00728">
    <property type="entry name" value="Glyco_hydro_20"/>
    <property type="match status" value="1"/>
</dbReference>
<evidence type="ECO:0000259" key="8">
    <source>
        <dbReference type="Pfam" id="PF02838"/>
    </source>
</evidence>
<dbReference type="Proteomes" id="UP000199041">
    <property type="component" value="Unassembled WGS sequence"/>
</dbReference>
<dbReference type="AlphaFoldDB" id="A0A1H3X4G0"/>
<dbReference type="PANTHER" id="PTHR22600:SF57">
    <property type="entry name" value="BETA-N-ACETYLHEXOSAMINIDASE"/>
    <property type="match status" value="1"/>
</dbReference>
<comment type="similarity">
    <text evidence="2">Belongs to the glycosyl hydrolase 20 family.</text>
</comment>
<organism evidence="9 10">
    <name type="scientific">Arachidicoccus rhizosphaerae</name>
    <dbReference type="NCBI Taxonomy" id="551991"/>
    <lineage>
        <taxon>Bacteria</taxon>
        <taxon>Pseudomonadati</taxon>
        <taxon>Bacteroidota</taxon>
        <taxon>Chitinophagia</taxon>
        <taxon>Chitinophagales</taxon>
        <taxon>Chitinophagaceae</taxon>
        <taxon>Arachidicoccus</taxon>
    </lineage>
</organism>
<protein>
    <recommendedName>
        <fullName evidence="3">beta-N-acetylhexosaminidase</fullName>
        <ecNumber evidence="3">3.2.1.52</ecNumber>
    </recommendedName>
</protein>
<evidence type="ECO:0000256" key="6">
    <source>
        <dbReference type="PIRSR" id="PIRSR625705-1"/>
    </source>
</evidence>
<dbReference type="GO" id="GO:0016020">
    <property type="term" value="C:membrane"/>
    <property type="evidence" value="ECO:0007669"/>
    <property type="project" value="TreeGrafter"/>
</dbReference>
<reference evidence="9 10" key="1">
    <citation type="submission" date="2016-10" db="EMBL/GenBank/DDBJ databases">
        <authorList>
            <person name="de Groot N.N."/>
        </authorList>
    </citation>
    <scope>NUCLEOTIDE SEQUENCE [LARGE SCALE GENOMIC DNA]</scope>
    <source>
        <strain evidence="9 10">Vu-144</strain>
    </source>
</reference>
<dbReference type="PRINTS" id="PR00738">
    <property type="entry name" value="GLHYDRLASE20"/>
</dbReference>
<dbReference type="SUPFAM" id="SSF51445">
    <property type="entry name" value="(Trans)glycosidases"/>
    <property type="match status" value="1"/>
</dbReference>
<evidence type="ECO:0000256" key="1">
    <source>
        <dbReference type="ARBA" id="ARBA00001231"/>
    </source>
</evidence>
<keyword evidence="4" id="KW-0378">Hydrolase</keyword>
<dbReference type="GO" id="GO:0030203">
    <property type="term" value="P:glycosaminoglycan metabolic process"/>
    <property type="evidence" value="ECO:0007669"/>
    <property type="project" value="TreeGrafter"/>
</dbReference>
<dbReference type="InterPro" id="IPR015883">
    <property type="entry name" value="Glyco_hydro_20_cat"/>
</dbReference>
<dbReference type="Pfam" id="PF02838">
    <property type="entry name" value="Glyco_hydro_20b"/>
    <property type="match status" value="1"/>
</dbReference>
<dbReference type="Gene3D" id="3.30.379.10">
    <property type="entry name" value="Chitobiase/beta-hexosaminidase domain 2-like"/>
    <property type="match status" value="1"/>
</dbReference>
<feature type="domain" description="Beta-hexosaminidase bacterial type N-terminal" evidence="8">
    <location>
        <begin position="34"/>
        <end position="176"/>
    </location>
</feature>
<evidence type="ECO:0000313" key="9">
    <source>
        <dbReference type="EMBL" id="SDZ93408.1"/>
    </source>
</evidence>
<dbReference type="InterPro" id="IPR025705">
    <property type="entry name" value="Beta_hexosaminidase_sua/sub"/>
</dbReference>
<evidence type="ECO:0000256" key="5">
    <source>
        <dbReference type="ARBA" id="ARBA00023295"/>
    </source>
</evidence>
<comment type="catalytic activity">
    <reaction evidence="1">
        <text>Hydrolysis of terminal non-reducing N-acetyl-D-hexosamine residues in N-acetyl-beta-D-hexosaminides.</text>
        <dbReference type="EC" id="3.2.1.52"/>
    </reaction>
</comment>
<dbReference type="EC" id="3.2.1.52" evidence="3"/>
<evidence type="ECO:0000256" key="4">
    <source>
        <dbReference type="ARBA" id="ARBA00022801"/>
    </source>
</evidence>
<evidence type="ECO:0000256" key="3">
    <source>
        <dbReference type="ARBA" id="ARBA00012663"/>
    </source>
</evidence>
<evidence type="ECO:0000313" key="10">
    <source>
        <dbReference type="Proteomes" id="UP000199041"/>
    </source>
</evidence>
<feature type="active site" description="Proton donor" evidence="6">
    <location>
        <position position="371"/>
    </location>
</feature>
<proteinExistence type="inferred from homology"/>
<sequence>MIKRFKRLAGLITIMGGLLSGNVLLGQGNPPESIKIIPEPVSVLPGTGTFSLPSQLVVSYQGIEKGENEQMDYVKAAFIRTMHQQNNSIQIKEAASAASKADVRFELLLKEDTALKQEGYRLTVDGRGIKVVANKPAGLFYGIQTLRQLMPVMEMTTGAIHEQQIVGIPCVVIADYPRFGWRGLMLDVSRHFFTKQEVMDYIQEMSHYKYNMFHWHLTDDEGWRIQIKAFPKLTSVGAWNVKKTGYFGTFSPVTADDKYDYGGFYTQEDIKEVVAFAKAHFINVLPELDMPGHSMAAIASYPELSCTPGADKYHVRSGEAGFMDWTDSGIVAHYDNTLCPANPKVYDFLDKVFGEVAELFPFGYIHIGGDECAKTFWKINPEIQALMKKEHLKNMDEVQSYFEKKVEKIVESKGKKVIGWDEILEGGVAPNAAIMSWRGEKGGIAASKMKHDVVMSPTTYAYLDYMQGDPALEPRVYASLRLKKAYQFDPVPAGADPAFIKGGQANLWSEQLYNIRHAQYMTWPRGLAIAECLWTPKHQKNWDSFVSRVEAQFALFDRDSVKYAPSMYDPDIAVSQNGDSTLKITLLKELDNIDLYYSVDNSFPDNFYPRYTVPFDLPKDAAMLRVISYRDGKPIGRLITINRNDLEKRNKK</sequence>
<name>A0A1H3X4G0_9BACT</name>